<dbReference type="InterPro" id="IPR043519">
    <property type="entry name" value="NT_sf"/>
</dbReference>
<dbReference type="EMBL" id="BAABFC010000028">
    <property type="protein sequence ID" value="GAA4503813.1"/>
    <property type="molecule type" value="Genomic_DNA"/>
</dbReference>
<dbReference type="CDD" id="cd05399">
    <property type="entry name" value="NT_Rel-Spo_like"/>
    <property type="match status" value="1"/>
</dbReference>
<comment type="caution">
    <text evidence="2">The sequence shown here is derived from an EMBL/GenBank/DDBJ whole genome shotgun (WGS) entry which is preliminary data.</text>
</comment>
<gene>
    <name evidence="2" type="ORF">GCM10023095_30630</name>
</gene>
<dbReference type="PANTHER" id="PTHR41773">
    <property type="entry name" value="GTP PYROPHOSPHATASE-RELATED"/>
    <property type="match status" value="1"/>
</dbReference>
<reference evidence="3" key="1">
    <citation type="journal article" date="2019" name="Int. J. Syst. Evol. Microbiol.">
        <title>The Global Catalogue of Microorganisms (GCM) 10K type strain sequencing project: providing services to taxonomists for standard genome sequencing and annotation.</title>
        <authorList>
            <consortium name="The Broad Institute Genomics Platform"/>
            <consortium name="The Broad Institute Genome Sequencing Center for Infectious Disease"/>
            <person name="Wu L."/>
            <person name="Ma J."/>
        </authorList>
    </citation>
    <scope>NUCLEOTIDE SEQUENCE [LARGE SCALE GENOMIC DNA]</scope>
    <source>
        <strain evidence="3">JCM 32226</strain>
    </source>
</reference>
<keyword evidence="3" id="KW-1185">Reference proteome</keyword>
<organism evidence="2 3">
    <name type="scientific">Pseudaeromonas paramecii</name>
    <dbReference type="NCBI Taxonomy" id="2138166"/>
    <lineage>
        <taxon>Bacteria</taxon>
        <taxon>Pseudomonadati</taxon>
        <taxon>Pseudomonadota</taxon>
        <taxon>Gammaproteobacteria</taxon>
        <taxon>Aeromonadales</taxon>
        <taxon>Aeromonadaceae</taxon>
        <taxon>Pseudaeromonas</taxon>
    </lineage>
</organism>
<dbReference type="Pfam" id="PF04607">
    <property type="entry name" value="RelA_SpoT"/>
    <property type="match status" value="1"/>
</dbReference>
<dbReference type="PANTHER" id="PTHR41773:SF1">
    <property type="entry name" value="RELA_SPOT DOMAIN-CONTAINING PROTEIN"/>
    <property type="match status" value="1"/>
</dbReference>
<evidence type="ECO:0000313" key="3">
    <source>
        <dbReference type="Proteomes" id="UP001501321"/>
    </source>
</evidence>
<sequence length="294" mass="34194">MMHSDFNYISSHIQRDIEHKLHAGGILCRVFGRGKSNISIEKKLQTTIIENDLQTLKYTNAGRKIQDAVGIRVVLYFSDDIEIVQNILNKHYNCLHEDSTIDKHEKEIFCVTRYNLIYTIPKLHNADFLHGVGGKAIDCTFEVQLRTVLSEGWHEVEHDLRYKQKQHWEGQNELSRSLNGILASLESSEWGMRKIFEELAYKHYKKKCWEAMLSLKFRLRIQGGLDENLNALLNGDTITAKKILKLDRSHFLYTYMDRYNTLPLTMDNIVYISNIITESSQAIMNITPSIIKNM</sequence>
<dbReference type="Proteomes" id="UP001501321">
    <property type="component" value="Unassembled WGS sequence"/>
</dbReference>
<evidence type="ECO:0000259" key="1">
    <source>
        <dbReference type="SMART" id="SM00954"/>
    </source>
</evidence>
<name>A0ABP8QLB5_9GAMM</name>
<dbReference type="RefSeq" id="WP_345014697.1">
    <property type="nucleotide sequence ID" value="NZ_BAABFC010000028.1"/>
</dbReference>
<feature type="domain" description="RelA/SpoT" evidence="1">
    <location>
        <begin position="32"/>
        <end position="168"/>
    </location>
</feature>
<dbReference type="InterPro" id="IPR007685">
    <property type="entry name" value="RelA_SpoT"/>
</dbReference>
<proteinExistence type="predicted"/>
<evidence type="ECO:0000313" key="2">
    <source>
        <dbReference type="EMBL" id="GAA4503813.1"/>
    </source>
</evidence>
<dbReference type="SUPFAM" id="SSF81301">
    <property type="entry name" value="Nucleotidyltransferase"/>
    <property type="match status" value="1"/>
</dbReference>
<dbReference type="Gene3D" id="3.30.460.10">
    <property type="entry name" value="Beta Polymerase, domain 2"/>
    <property type="match status" value="1"/>
</dbReference>
<protein>
    <recommendedName>
        <fullName evidence="1">RelA/SpoT domain-containing protein</fullName>
    </recommendedName>
</protein>
<accession>A0ABP8QLB5</accession>
<dbReference type="SMART" id="SM00954">
    <property type="entry name" value="RelA_SpoT"/>
    <property type="match status" value="1"/>
</dbReference>